<feature type="chain" id="PRO_5040994301" description="DUF3558 domain-containing protein" evidence="2">
    <location>
        <begin position="20"/>
        <end position="209"/>
    </location>
</feature>
<keyword evidence="4" id="KW-1185">Reference proteome</keyword>
<evidence type="ECO:0008006" key="5">
    <source>
        <dbReference type="Google" id="ProtNLM"/>
    </source>
</evidence>
<feature type="signal peptide" evidence="2">
    <location>
        <begin position="1"/>
        <end position="19"/>
    </location>
</feature>
<sequence length="209" mass="20655">MHRGLRVAPVVVATAGLLAACGGGSTGNSPGPSAASPASTGVQSSAAASTDSGEAPRIPSPLPTAGLTTDPCSALSASQLNELGIAPRGQASSNQAGPNCKWNGAANPSNTVAIGVLTANQNGLNDIYAGNSQKKFAYFETTQVDGYPGVYADSTDDRANGFCSLSIGITDQLAIDVSVVLLTGSNKTHPCDSASAVGKAAIEHLKGAA</sequence>
<dbReference type="InterPro" id="IPR024520">
    <property type="entry name" value="DUF3558"/>
</dbReference>
<dbReference type="Pfam" id="PF12079">
    <property type="entry name" value="DUF3558"/>
    <property type="match status" value="1"/>
</dbReference>
<feature type="compositionally biased region" description="Low complexity" evidence="1">
    <location>
        <begin position="27"/>
        <end position="41"/>
    </location>
</feature>
<dbReference type="RefSeq" id="WP_285487893.1">
    <property type="nucleotide sequence ID" value="NZ_BSTI01000008.1"/>
</dbReference>
<dbReference type="AlphaFoldDB" id="A0A9W6VG71"/>
<keyword evidence="2" id="KW-0732">Signal</keyword>
<reference evidence="3" key="1">
    <citation type="submission" date="2023-03" db="EMBL/GenBank/DDBJ databases">
        <title>Amycolatopsis taiwanensis NBRC 103393.</title>
        <authorList>
            <person name="Ichikawa N."/>
            <person name="Sato H."/>
            <person name="Tonouchi N."/>
        </authorList>
    </citation>
    <scope>NUCLEOTIDE SEQUENCE</scope>
    <source>
        <strain evidence="3">NBRC 103393</strain>
    </source>
</reference>
<name>A0A9W6VG71_9PSEU</name>
<protein>
    <recommendedName>
        <fullName evidence="5">DUF3558 domain-containing protein</fullName>
    </recommendedName>
</protein>
<dbReference type="EMBL" id="BSTI01000008">
    <property type="protein sequence ID" value="GLY67490.1"/>
    <property type="molecule type" value="Genomic_DNA"/>
</dbReference>
<comment type="caution">
    <text evidence="3">The sequence shown here is derived from an EMBL/GenBank/DDBJ whole genome shotgun (WGS) entry which is preliminary data.</text>
</comment>
<feature type="compositionally biased region" description="Polar residues" evidence="1">
    <location>
        <begin position="42"/>
        <end position="52"/>
    </location>
</feature>
<evidence type="ECO:0000313" key="3">
    <source>
        <dbReference type="EMBL" id="GLY67490.1"/>
    </source>
</evidence>
<organism evidence="3 4">
    <name type="scientific">Amycolatopsis taiwanensis</name>
    <dbReference type="NCBI Taxonomy" id="342230"/>
    <lineage>
        <taxon>Bacteria</taxon>
        <taxon>Bacillati</taxon>
        <taxon>Actinomycetota</taxon>
        <taxon>Actinomycetes</taxon>
        <taxon>Pseudonocardiales</taxon>
        <taxon>Pseudonocardiaceae</taxon>
        <taxon>Amycolatopsis</taxon>
    </lineage>
</organism>
<dbReference type="PROSITE" id="PS51257">
    <property type="entry name" value="PROKAR_LIPOPROTEIN"/>
    <property type="match status" value="1"/>
</dbReference>
<evidence type="ECO:0000256" key="2">
    <source>
        <dbReference type="SAM" id="SignalP"/>
    </source>
</evidence>
<gene>
    <name evidence="3" type="ORF">Atai01_41090</name>
</gene>
<evidence type="ECO:0000313" key="4">
    <source>
        <dbReference type="Proteomes" id="UP001165136"/>
    </source>
</evidence>
<dbReference type="Proteomes" id="UP001165136">
    <property type="component" value="Unassembled WGS sequence"/>
</dbReference>
<accession>A0A9W6VG71</accession>
<evidence type="ECO:0000256" key="1">
    <source>
        <dbReference type="SAM" id="MobiDB-lite"/>
    </source>
</evidence>
<feature type="region of interest" description="Disordered" evidence="1">
    <location>
        <begin position="26"/>
        <end position="71"/>
    </location>
</feature>
<proteinExistence type="predicted"/>